<dbReference type="SMART" id="SM00551">
    <property type="entry name" value="ZnF_TAZ"/>
    <property type="match status" value="1"/>
</dbReference>
<feature type="region of interest" description="Disordered" evidence="13">
    <location>
        <begin position="84"/>
        <end position="125"/>
    </location>
</feature>
<dbReference type="AlphaFoldDB" id="A0A1V9XZU3"/>
<evidence type="ECO:0000256" key="2">
    <source>
        <dbReference type="ARBA" id="ARBA00013184"/>
    </source>
</evidence>
<protein>
    <recommendedName>
        <fullName evidence="2">histone acetyltransferase</fullName>
        <ecNumber evidence="2">2.3.1.48</ecNumber>
    </recommendedName>
</protein>
<feature type="compositionally biased region" description="Polar residues" evidence="13">
    <location>
        <begin position="245"/>
        <end position="256"/>
    </location>
</feature>
<keyword evidence="6 12" id="KW-0862">Zinc</keyword>
<keyword evidence="4 12" id="KW-0479">Metal-binding</keyword>
<evidence type="ECO:0000256" key="5">
    <source>
        <dbReference type="ARBA" id="ARBA00022771"/>
    </source>
</evidence>
<evidence type="ECO:0000256" key="10">
    <source>
        <dbReference type="ARBA" id="ARBA00023242"/>
    </source>
</evidence>
<dbReference type="STRING" id="418985.A0A1V9XZU3"/>
<keyword evidence="9" id="KW-0804">Transcription</keyword>
<dbReference type="GO" id="GO:0003713">
    <property type="term" value="F:transcription coactivator activity"/>
    <property type="evidence" value="ECO:0007669"/>
    <property type="project" value="TreeGrafter"/>
</dbReference>
<gene>
    <name evidence="15" type="ORF">BIW11_06041</name>
</gene>
<comment type="subcellular location">
    <subcellularLocation>
        <location evidence="1">Nucleus</location>
    </subcellularLocation>
</comment>
<feature type="compositionally biased region" description="Low complexity" evidence="13">
    <location>
        <begin position="228"/>
        <end position="240"/>
    </location>
</feature>
<feature type="compositionally biased region" description="Polar residues" evidence="13">
    <location>
        <begin position="22"/>
        <end position="46"/>
    </location>
</feature>
<evidence type="ECO:0000259" key="14">
    <source>
        <dbReference type="PROSITE" id="PS50134"/>
    </source>
</evidence>
<evidence type="ECO:0000256" key="6">
    <source>
        <dbReference type="ARBA" id="ARBA00022833"/>
    </source>
</evidence>
<proteinExistence type="predicted"/>
<keyword evidence="10" id="KW-0539">Nucleus</keyword>
<evidence type="ECO:0000313" key="15">
    <source>
        <dbReference type="EMBL" id="OQR78991.1"/>
    </source>
</evidence>
<dbReference type="InterPro" id="IPR035898">
    <property type="entry name" value="TAZ_dom_sf"/>
</dbReference>
<dbReference type="OrthoDB" id="6435608at2759"/>
<dbReference type="PROSITE" id="PS50134">
    <property type="entry name" value="ZF_TAZ"/>
    <property type="match status" value="1"/>
</dbReference>
<evidence type="ECO:0000256" key="8">
    <source>
        <dbReference type="ARBA" id="ARBA00023015"/>
    </source>
</evidence>
<dbReference type="InParanoid" id="A0A1V9XZU3"/>
<evidence type="ECO:0000313" key="16">
    <source>
        <dbReference type="Proteomes" id="UP000192247"/>
    </source>
</evidence>
<organism evidence="15 16">
    <name type="scientific">Tropilaelaps mercedesae</name>
    <dbReference type="NCBI Taxonomy" id="418985"/>
    <lineage>
        <taxon>Eukaryota</taxon>
        <taxon>Metazoa</taxon>
        <taxon>Ecdysozoa</taxon>
        <taxon>Arthropoda</taxon>
        <taxon>Chelicerata</taxon>
        <taxon>Arachnida</taxon>
        <taxon>Acari</taxon>
        <taxon>Parasitiformes</taxon>
        <taxon>Mesostigmata</taxon>
        <taxon>Gamasina</taxon>
        <taxon>Dermanyssoidea</taxon>
        <taxon>Laelapidae</taxon>
        <taxon>Tropilaelaps</taxon>
    </lineage>
</organism>
<accession>A0A1V9XZU3</accession>
<feature type="zinc finger region" description="TAZ-type" evidence="12">
    <location>
        <begin position="128"/>
        <end position="223"/>
    </location>
</feature>
<dbReference type="PANTHER" id="PTHR13808:SF1">
    <property type="entry name" value="HISTONE ACETYLTRANSFERASE"/>
    <property type="match status" value="1"/>
</dbReference>
<dbReference type="GO" id="GO:0005667">
    <property type="term" value="C:transcription regulator complex"/>
    <property type="evidence" value="ECO:0007669"/>
    <property type="project" value="TreeGrafter"/>
</dbReference>
<evidence type="ECO:0000256" key="3">
    <source>
        <dbReference type="ARBA" id="ARBA00022679"/>
    </source>
</evidence>
<evidence type="ECO:0000256" key="1">
    <source>
        <dbReference type="ARBA" id="ARBA00004123"/>
    </source>
</evidence>
<dbReference type="GO" id="GO:0008270">
    <property type="term" value="F:zinc ion binding"/>
    <property type="evidence" value="ECO:0007669"/>
    <property type="project" value="UniProtKB-KW"/>
</dbReference>
<evidence type="ECO:0000256" key="13">
    <source>
        <dbReference type="SAM" id="MobiDB-lite"/>
    </source>
</evidence>
<dbReference type="GO" id="GO:0031490">
    <property type="term" value="F:chromatin DNA binding"/>
    <property type="evidence" value="ECO:0007669"/>
    <property type="project" value="TreeGrafter"/>
</dbReference>
<comment type="caution">
    <text evidence="15">The sequence shown here is derived from an EMBL/GenBank/DDBJ whole genome shotgun (WGS) entry which is preliminary data.</text>
</comment>
<keyword evidence="16" id="KW-1185">Reference proteome</keyword>
<dbReference type="InterPro" id="IPR000197">
    <property type="entry name" value="Znf_TAZ"/>
</dbReference>
<keyword evidence="3" id="KW-0808">Transferase</keyword>
<keyword evidence="5 12" id="KW-0863">Zinc-finger</keyword>
<dbReference type="Pfam" id="PF02135">
    <property type="entry name" value="zf-TAZ"/>
    <property type="match status" value="1"/>
</dbReference>
<dbReference type="EC" id="2.3.1.48" evidence="2"/>
<dbReference type="Proteomes" id="UP000192247">
    <property type="component" value="Unassembled WGS sequence"/>
</dbReference>
<dbReference type="GO" id="GO:0000123">
    <property type="term" value="C:histone acetyltransferase complex"/>
    <property type="evidence" value="ECO:0007669"/>
    <property type="project" value="TreeGrafter"/>
</dbReference>
<sequence length="279" mass="30457">MAAIRPRSGRSDLESGADEPDSTTGSPDSQSGVQGPDSVNYSSMQGPESPFNGRGSHPTSTRNKQELNPMPDFNEHEADAQIAGQKTSSGGGTGGRTGLETGRQQQSMETNGERLNPEAGTQGLDPSIVEKGKIVRQHLLRLLHAYKCQKRELQNSALGMGETGVQRIQCMVPYCLDLRTVLRHIPDCTDGTDCKFMHCVASCMTISHWKECTCEDCPVCANLKRPNGRGQENQPNRQNQPPTPAQKSMGLTQSVTEEVPDRAAPTKADRVLKRKTERR</sequence>
<keyword evidence="8" id="KW-0805">Transcription regulation</keyword>
<dbReference type="EMBL" id="MNPL01001601">
    <property type="protein sequence ID" value="OQR78991.1"/>
    <property type="molecule type" value="Genomic_DNA"/>
</dbReference>
<dbReference type="GO" id="GO:0045944">
    <property type="term" value="P:positive regulation of transcription by RNA polymerase II"/>
    <property type="evidence" value="ECO:0007669"/>
    <property type="project" value="TreeGrafter"/>
</dbReference>
<evidence type="ECO:0000256" key="7">
    <source>
        <dbReference type="ARBA" id="ARBA00022853"/>
    </source>
</evidence>
<dbReference type="GO" id="GO:0004402">
    <property type="term" value="F:histone acetyltransferase activity"/>
    <property type="evidence" value="ECO:0007669"/>
    <property type="project" value="InterPro"/>
</dbReference>
<dbReference type="GO" id="GO:0005634">
    <property type="term" value="C:nucleus"/>
    <property type="evidence" value="ECO:0007669"/>
    <property type="project" value="UniProtKB-SubCell"/>
</dbReference>
<comment type="catalytic activity">
    <reaction evidence="11">
        <text>L-lysyl-[protein] + acetyl-CoA = N(6)-acetyl-L-lysyl-[protein] + CoA + H(+)</text>
        <dbReference type="Rhea" id="RHEA:45948"/>
        <dbReference type="Rhea" id="RHEA-COMP:9752"/>
        <dbReference type="Rhea" id="RHEA-COMP:10731"/>
        <dbReference type="ChEBI" id="CHEBI:15378"/>
        <dbReference type="ChEBI" id="CHEBI:29969"/>
        <dbReference type="ChEBI" id="CHEBI:57287"/>
        <dbReference type="ChEBI" id="CHEBI:57288"/>
        <dbReference type="ChEBI" id="CHEBI:61930"/>
        <dbReference type="EC" id="2.3.1.48"/>
    </reaction>
</comment>
<evidence type="ECO:0000256" key="4">
    <source>
        <dbReference type="ARBA" id="ARBA00022723"/>
    </source>
</evidence>
<dbReference type="PANTHER" id="PTHR13808">
    <property type="entry name" value="CBP/P300-RELATED"/>
    <property type="match status" value="1"/>
</dbReference>
<reference evidence="15 16" key="1">
    <citation type="journal article" date="2017" name="Gigascience">
        <title>Draft genome of the honey bee ectoparasitic mite, Tropilaelaps mercedesae, is shaped by the parasitic life history.</title>
        <authorList>
            <person name="Dong X."/>
            <person name="Armstrong S.D."/>
            <person name="Xia D."/>
            <person name="Makepeace B.L."/>
            <person name="Darby A.C."/>
            <person name="Kadowaki T."/>
        </authorList>
    </citation>
    <scope>NUCLEOTIDE SEQUENCE [LARGE SCALE GENOMIC DNA]</scope>
    <source>
        <strain evidence="15">Wuxi-XJTLU</strain>
    </source>
</reference>
<evidence type="ECO:0000256" key="11">
    <source>
        <dbReference type="ARBA" id="ARBA00048017"/>
    </source>
</evidence>
<feature type="domain" description="TAZ-type" evidence="14">
    <location>
        <begin position="128"/>
        <end position="223"/>
    </location>
</feature>
<feature type="region of interest" description="Disordered" evidence="13">
    <location>
        <begin position="1"/>
        <end position="72"/>
    </location>
</feature>
<dbReference type="SUPFAM" id="SSF57933">
    <property type="entry name" value="TAZ domain"/>
    <property type="match status" value="1"/>
</dbReference>
<name>A0A1V9XZU3_9ACAR</name>
<dbReference type="InterPro" id="IPR013178">
    <property type="entry name" value="Histone_AcTrfase_Rtt109/CBP"/>
</dbReference>
<dbReference type="Gene3D" id="1.20.1020.10">
    <property type="entry name" value="TAZ domain"/>
    <property type="match status" value="1"/>
</dbReference>
<evidence type="ECO:0000256" key="12">
    <source>
        <dbReference type="PROSITE-ProRule" id="PRU00203"/>
    </source>
</evidence>
<feature type="region of interest" description="Disordered" evidence="13">
    <location>
        <begin position="227"/>
        <end position="279"/>
    </location>
</feature>
<keyword evidence="7" id="KW-0156">Chromatin regulator</keyword>
<evidence type="ECO:0000256" key="9">
    <source>
        <dbReference type="ARBA" id="ARBA00023163"/>
    </source>
</evidence>